<dbReference type="Gene3D" id="3.90.226.10">
    <property type="entry name" value="2-enoyl-CoA Hydratase, Chain A, domain 1"/>
    <property type="match status" value="1"/>
</dbReference>
<dbReference type="Proteomes" id="UP000651050">
    <property type="component" value="Unassembled WGS sequence"/>
</dbReference>
<dbReference type="RefSeq" id="WP_196988330.1">
    <property type="nucleotide sequence ID" value="NZ_JADWYS010000001.1"/>
</dbReference>
<comment type="similarity">
    <text evidence="1">Belongs to the enoyl-CoA hydratase/isomerase family.</text>
</comment>
<evidence type="ECO:0000313" key="2">
    <source>
        <dbReference type="EMBL" id="MBG9390600.1"/>
    </source>
</evidence>
<dbReference type="InterPro" id="IPR029045">
    <property type="entry name" value="ClpP/crotonase-like_dom_sf"/>
</dbReference>
<evidence type="ECO:0000313" key="3">
    <source>
        <dbReference type="Proteomes" id="UP000651050"/>
    </source>
</evidence>
<keyword evidence="3" id="KW-1185">Reference proteome</keyword>
<comment type="caution">
    <text evidence="2">The sequence shown here is derived from an EMBL/GenBank/DDBJ whole genome shotgun (WGS) entry which is preliminary data.</text>
</comment>
<dbReference type="CDD" id="cd06558">
    <property type="entry name" value="crotonase-like"/>
    <property type="match status" value="1"/>
</dbReference>
<dbReference type="GO" id="GO:0008300">
    <property type="term" value="P:isoprenoid catabolic process"/>
    <property type="evidence" value="ECO:0007669"/>
    <property type="project" value="TreeGrafter"/>
</dbReference>
<dbReference type="InterPro" id="IPR001753">
    <property type="entry name" value="Enoyl-CoA_hydra/iso"/>
</dbReference>
<organism evidence="2 3">
    <name type="scientific">Caenimonas aquaedulcis</name>
    <dbReference type="NCBI Taxonomy" id="2793270"/>
    <lineage>
        <taxon>Bacteria</taxon>
        <taxon>Pseudomonadati</taxon>
        <taxon>Pseudomonadota</taxon>
        <taxon>Betaproteobacteria</taxon>
        <taxon>Burkholderiales</taxon>
        <taxon>Comamonadaceae</taxon>
        <taxon>Caenimonas</taxon>
    </lineage>
</organism>
<dbReference type="PANTHER" id="PTHR42964:SF1">
    <property type="entry name" value="POLYKETIDE BIOSYNTHESIS ENOYL-COA HYDRATASE PKSH-RELATED"/>
    <property type="match status" value="1"/>
</dbReference>
<dbReference type="AlphaFoldDB" id="A0A931H945"/>
<dbReference type="Pfam" id="PF00378">
    <property type="entry name" value="ECH_1"/>
    <property type="match status" value="1"/>
</dbReference>
<dbReference type="EMBL" id="JADWYS010000001">
    <property type="protein sequence ID" value="MBG9390600.1"/>
    <property type="molecule type" value="Genomic_DNA"/>
</dbReference>
<dbReference type="InterPro" id="IPR051683">
    <property type="entry name" value="Enoyl-CoA_Hydratase/Isomerase"/>
</dbReference>
<protein>
    <submittedName>
        <fullName evidence="2">Enoyl-CoA hydratase/isomerase family protein</fullName>
    </submittedName>
</protein>
<dbReference type="SUPFAM" id="SSF52096">
    <property type="entry name" value="ClpP/crotonase"/>
    <property type="match status" value="1"/>
</dbReference>
<proteinExistence type="inferred from homology"/>
<name>A0A931H945_9BURK</name>
<sequence>MNMRESGKPATRSIEVELGEGGVAMITINRPHKRNALDRAARGELREALIATSDGGFRCVIVTGTGASFCSGVDLKEYAADRASHVTEEPATDWTEINLAIRSHPAVFISAVNGVALGGGVTLLGVCDLALAADDAIIGLPEVSFGAFPQLSGPAAQFHLTPKRAAWLALTADQIDGATAAQWGLVNESLPADRLIARAREIAARIAAFKPEVLSKTKSALDDMPGMTRPWRQAFERGLRVNDELRHGIPAR</sequence>
<evidence type="ECO:0000256" key="1">
    <source>
        <dbReference type="ARBA" id="ARBA00005254"/>
    </source>
</evidence>
<gene>
    <name evidence="2" type="ORF">I5803_21390</name>
</gene>
<dbReference type="PANTHER" id="PTHR42964">
    <property type="entry name" value="ENOYL-COA HYDRATASE"/>
    <property type="match status" value="1"/>
</dbReference>
<accession>A0A931H945</accession>
<reference evidence="2" key="1">
    <citation type="submission" date="2020-11" db="EMBL/GenBank/DDBJ databases">
        <title>Bacterial whole genome sequence for Caenimonas sp. DR4.4.</title>
        <authorList>
            <person name="Le V."/>
            <person name="Ko S.-R."/>
            <person name="Ahn C.-Y."/>
            <person name="Oh H.-M."/>
        </authorList>
    </citation>
    <scope>NUCLEOTIDE SEQUENCE</scope>
    <source>
        <strain evidence="2">DR4.4</strain>
    </source>
</reference>
<dbReference type="GO" id="GO:0003824">
    <property type="term" value="F:catalytic activity"/>
    <property type="evidence" value="ECO:0007669"/>
    <property type="project" value="UniProtKB-ARBA"/>
</dbReference>